<evidence type="ECO:0000256" key="1">
    <source>
        <dbReference type="SAM" id="Coils"/>
    </source>
</evidence>
<sequence>MRAARRLVIGVALSAALMAGQGVWAPVPATQAADYPSWDDIERARQNEQDKQAEIQRVKGLLADLDSQYTQAQQAAQDAQQAADDALQRVADQQAVFDQLTVQRVDAQARADQSREAAGSSIAQLYRSGGASASMNIYLSGDQAQTVLYQLGMMGRVGERSDEAYRSAVADANTAKSLEDQADAAYAELTRIADEAAGKAQQAQQAAQAAQDAVSEQQQHAADLEAQLSSLQGETAELQAQRAAGVKAEADARAKALAAAAAAASSGSGSGSSDSDGSYRAPSSSASTTTRAPSGGAVGYPLPYLTSSSGYGMRFHPIHHEYRFHYGTDYVVPTGTPVLAIADGTVVGGGYDSSAGNYVEIRHVVDGQTIVSRSLHLSRLQVSVGQRVSKGQQIGLSGSTGAATGPHLHFEIHIGSVGFGSPLWKTAGNTVNPAVWLASH</sequence>
<dbReference type="Pfam" id="PF01551">
    <property type="entry name" value="Peptidase_M23"/>
    <property type="match status" value="1"/>
</dbReference>
<reference evidence="5 6" key="1">
    <citation type="submission" date="2019-09" db="EMBL/GenBank/DDBJ databases">
        <title>Phylogeny of genus Pseudoclavibacter and closely related genus.</title>
        <authorList>
            <person name="Li Y."/>
        </authorList>
    </citation>
    <scope>NUCLEOTIDE SEQUENCE [LARGE SCALE GENOMIC DNA]</scope>
    <source>
        <strain evidence="5 6">JCM 16921</strain>
    </source>
</reference>
<dbReference type="CDD" id="cd12797">
    <property type="entry name" value="M23_peptidase"/>
    <property type="match status" value="1"/>
</dbReference>
<evidence type="ECO:0000256" key="2">
    <source>
        <dbReference type="SAM" id="MobiDB-lite"/>
    </source>
</evidence>
<feature type="region of interest" description="Disordered" evidence="2">
    <location>
        <begin position="263"/>
        <end position="298"/>
    </location>
</feature>
<dbReference type="InterPro" id="IPR050570">
    <property type="entry name" value="Cell_wall_metabolism_enzyme"/>
</dbReference>
<dbReference type="PANTHER" id="PTHR21666">
    <property type="entry name" value="PEPTIDASE-RELATED"/>
    <property type="match status" value="1"/>
</dbReference>
<dbReference type="Gene3D" id="6.10.250.3150">
    <property type="match status" value="1"/>
</dbReference>
<accession>A0A7C8FI08</accession>
<keyword evidence="3" id="KW-0732">Signal</keyword>
<protein>
    <submittedName>
        <fullName evidence="5">M23 family metallopeptidase</fullName>
    </submittedName>
</protein>
<organism evidence="5 6">
    <name type="scientific">Pseudoclavibacter caeni</name>
    <dbReference type="NCBI Taxonomy" id="908846"/>
    <lineage>
        <taxon>Bacteria</taxon>
        <taxon>Bacillati</taxon>
        <taxon>Actinomycetota</taxon>
        <taxon>Actinomycetes</taxon>
        <taxon>Micrococcales</taxon>
        <taxon>Microbacteriaceae</taxon>
        <taxon>Pseudoclavibacter</taxon>
    </lineage>
</organism>
<evidence type="ECO:0000259" key="4">
    <source>
        <dbReference type="Pfam" id="PF01551"/>
    </source>
</evidence>
<evidence type="ECO:0000313" key="6">
    <source>
        <dbReference type="Proteomes" id="UP000481339"/>
    </source>
</evidence>
<dbReference type="SUPFAM" id="SSF51261">
    <property type="entry name" value="Duplicated hybrid motif"/>
    <property type="match status" value="1"/>
</dbReference>
<keyword evidence="6" id="KW-1185">Reference proteome</keyword>
<dbReference type="InterPro" id="IPR016047">
    <property type="entry name" value="M23ase_b-sheet_dom"/>
</dbReference>
<dbReference type="PANTHER" id="PTHR21666:SF270">
    <property type="entry name" value="MUREIN HYDROLASE ACTIVATOR ENVC"/>
    <property type="match status" value="1"/>
</dbReference>
<dbReference type="RefSeq" id="WP_158036703.1">
    <property type="nucleotide sequence ID" value="NZ_BAAAZV010000002.1"/>
</dbReference>
<dbReference type="OrthoDB" id="1099523at2"/>
<feature type="chain" id="PRO_5028908252" evidence="3">
    <location>
        <begin position="26"/>
        <end position="440"/>
    </location>
</feature>
<feature type="compositionally biased region" description="Low complexity" evidence="2">
    <location>
        <begin position="263"/>
        <end position="295"/>
    </location>
</feature>
<feature type="coiled-coil region" evidence="1">
    <location>
        <begin position="41"/>
        <end position="96"/>
    </location>
</feature>
<dbReference type="Gene3D" id="2.70.70.10">
    <property type="entry name" value="Glucose Permease (Domain IIA)"/>
    <property type="match status" value="1"/>
</dbReference>
<feature type="domain" description="M23ase beta-sheet core" evidence="4">
    <location>
        <begin position="323"/>
        <end position="415"/>
    </location>
</feature>
<evidence type="ECO:0000256" key="3">
    <source>
        <dbReference type="SAM" id="SignalP"/>
    </source>
</evidence>
<evidence type="ECO:0000313" key="5">
    <source>
        <dbReference type="EMBL" id="KAB1631532.1"/>
    </source>
</evidence>
<feature type="signal peptide" evidence="3">
    <location>
        <begin position="1"/>
        <end position="25"/>
    </location>
</feature>
<dbReference type="EMBL" id="WBKA01000006">
    <property type="protein sequence ID" value="KAB1631532.1"/>
    <property type="molecule type" value="Genomic_DNA"/>
</dbReference>
<gene>
    <name evidence="5" type="ORF">F8O02_07895</name>
</gene>
<dbReference type="InterPro" id="IPR011055">
    <property type="entry name" value="Dup_hybrid_motif"/>
</dbReference>
<keyword evidence="1" id="KW-0175">Coiled coil</keyword>
<dbReference type="AlphaFoldDB" id="A0A7C8FI08"/>
<dbReference type="Proteomes" id="UP000481339">
    <property type="component" value="Unassembled WGS sequence"/>
</dbReference>
<comment type="caution">
    <text evidence="5">The sequence shown here is derived from an EMBL/GenBank/DDBJ whole genome shotgun (WGS) entry which is preliminary data.</text>
</comment>
<dbReference type="GO" id="GO:0004222">
    <property type="term" value="F:metalloendopeptidase activity"/>
    <property type="evidence" value="ECO:0007669"/>
    <property type="project" value="TreeGrafter"/>
</dbReference>
<feature type="coiled-coil region" evidence="1">
    <location>
        <begin position="175"/>
        <end position="241"/>
    </location>
</feature>
<proteinExistence type="predicted"/>
<name>A0A7C8FI08_9MICO</name>